<dbReference type="GO" id="GO:0005737">
    <property type="term" value="C:cytoplasm"/>
    <property type="evidence" value="ECO:0007669"/>
    <property type="project" value="TreeGrafter"/>
</dbReference>
<dbReference type="InterPro" id="IPR001019">
    <property type="entry name" value="Gprotein_alpha_su"/>
</dbReference>
<evidence type="ECO:0000256" key="4">
    <source>
        <dbReference type="ARBA" id="ARBA00023224"/>
    </source>
</evidence>
<evidence type="ECO:0000256" key="2">
    <source>
        <dbReference type="ARBA" id="ARBA00022741"/>
    </source>
</evidence>
<evidence type="ECO:0000256" key="5">
    <source>
        <dbReference type="PIRSR" id="PIRSR601019-2"/>
    </source>
</evidence>
<evidence type="ECO:0000256" key="3">
    <source>
        <dbReference type="ARBA" id="ARBA00023134"/>
    </source>
</evidence>
<dbReference type="PANTHER" id="PTHR10218">
    <property type="entry name" value="GTP-BINDING PROTEIN ALPHA SUBUNIT"/>
    <property type="match status" value="1"/>
</dbReference>
<sequence>MKKISEPKEFTSEISFNSQIHSSLETEGFTEATTAQLADDNGINLVEVCAMDQKEAKKRNQMIKKILEKEKKKITQAEDEYIGVLVLGSSCSGKSTLVKQLRLSDSRGAFTLTEIDEHHIVIIENILDSVRKLIQGVHILKLCPINEEYIEASTLINNYIWDNTINVDSQVSKAIVKLSKNDLIQKCLKRKSELNFLNIQDTAS</sequence>
<dbReference type="GO" id="GO:0005525">
    <property type="term" value="F:GTP binding"/>
    <property type="evidence" value="ECO:0007669"/>
    <property type="project" value="UniProtKB-KW"/>
</dbReference>
<dbReference type="GO" id="GO:0046872">
    <property type="term" value="F:metal ion binding"/>
    <property type="evidence" value="ECO:0007669"/>
    <property type="project" value="UniProtKB-KW"/>
</dbReference>
<keyword evidence="2" id="KW-0547">Nucleotide-binding</keyword>
<dbReference type="GO" id="GO:0031683">
    <property type="term" value="F:G-protein beta/gamma-subunit complex binding"/>
    <property type="evidence" value="ECO:0007669"/>
    <property type="project" value="InterPro"/>
</dbReference>
<dbReference type="EMBL" id="JADGJW010000175">
    <property type="protein sequence ID" value="KAJ3222440.1"/>
    <property type="molecule type" value="Genomic_DNA"/>
</dbReference>
<evidence type="ECO:0000256" key="6">
    <source>
        <dbReference type="SAM" id="Coils"/>
    </source>
</evidence>
<keyword evidence="6" id="KW-0175">Coiled coil</keyword>
<feature type="binding site" evidence="5">
    <location>
        <position position="95"/>
    </location>
    <ligand>
        <name>Mg(2+)</name>
        <dbReference type="ChEBI" id="CHEBI:18420"/>
    </ligand>
</feature>
<keyword evidence="3" id="KW-0342">GTP-binding</keyword>
<dbReference type="GO" id="GO:0001664">
    <property type="term" value="F:G protein-coupled receptor binding"/>
    <property type="evidence" value="ECO:0007669"/>
    <property type="project" value="TreeGrafter"/>
</dbReference>
<name>A0AAD5U2R5_9FUNG</name>
<keyword evidence="1 5" id="KW-0479">Metal-binding</keyword>
<dbReference type="Pfam" id="PF00503">
    <property type="entry name" value="G-alpha"/>
    <property type="match status" value="1"/>
</dbReference>
<dbReference type="Gene3D" id="3.40.50.300">
    <property type="entry name" value="P-loop containing nucleotide triphosphate hydrolases"/>
    <property type="match status" value="1"/>
</dbReference>
<dbReference type="Proteomes" id="UP001211065">
    <property type="component" value="Unassembled WGS sequence"/>
</dbReference>
<protein>
    <submittedName>
        <fullName evidence="7">Uncharacterized protein</fullName>
    </submittedName>
</protein>
<dbReference type="InterPro" id="IPR027417">
    <property type="entry name" value="P-loop_NTPase"/>
</dbReference>
<dbReference type="AlphaFoldDB" id="A0AAD5U2R5"/>
<organism evidence="7 8">
    <name type="scientific">Clydaea vesicula</name>
    <dbReference type="NCBI Taxonomy" id="447962"/>
    <lineage>
        <taxon>Eukaryota</taxon>
        <taxon>Fungi</taxon>
        <taxon>Fungi incertae sedis</taxon>
        <taxon>Chytridiomycota</taxon>
        <taxon>Chytridiomycota incertae sedis</taxon>
        <taxon>Chytridiomycetes</taxon>
        <taxon>Lobulomycetales</taxon>
        <taxon>Lobulomycetaceae</taxon>
        <taxon>Clydaea</taxon>
    </lineage>
</organism>
<gene>
    <name evidence="7" type="ORF">HK099_002294</name>
</gene>
<comment type="caution">
    <text evidence="7">The sequence shown here is derived from an EMBL/GenBank/DDBJ whole genome shotgun (WGS) entry which is preliminary data.</text>
</comment>
<dbReference type="GO" id="GO:0005834">
    <property type="term" value="C:heterotrimeric G-protein complex"/>
    <property type="evidence" value="ECO:0007669"/>
    <property type="project" value="TreeGrafter"/>
</dbReference>
<reference evidence="7" key="1">
    <citation type="submission" date="2020-05" db="EMBL/GenBank/DDBJ databases">
        <title>Phylogenomic resolution of chytrid fungi.</title>
        <authorList>
            <person name="Stajich J.E."/>
            <person name="Amses K."/>
            <person name="Simmons R."/>
            <person name="Seto K."/>
            <person name="Myers J."/>
            <person name="Bonds A."/>
            <person name="Quandt C.A."/>
            <person name="Barry K."/>
            <person name="Liu P."/>
            <person name="Grigoriev I."/>
            <person name="Longcore J.E."/>
            <person name="James T.Y."/>
        </authorList>
    </citation>
    <scope>NUCLEOTIDE SEQUENCE</scope>
    <source>
        <strain evidence="7">JEL0476</strain>
    </source>
</reference>
<evidence type="ECO:0000313" key="8">
    <source>
        <dbReference type="Proteomes" id="UP001211065"/>
    </source>
</evidence>
<dbReference type="SUPFAM" id="SSF52540">
    <property type="entry name" value="P-loop containing nucleoside triphosphate hydrolases"/>
    <property type="match status" value="1"/>
</dbReference>
<evidence type="ECO:0000256" key="1">
    <source>
        <dbReference type="ARBA" id="ARBA00022723"/>
    </source>
</evidence>
<dbReference type="GO" id="GO:0003924">
    <property type="term" value="F:GTPase activity"/>
    <property type="evidence" value="ECO:0007669"/>
    <property type="project" value="InterPro"/>
</dbReference>
<proteinExistence type="predicted"/>
<dbReference type="GO" id="GO:0007188">
    <property type="term" value="P:adenylate cyclase-modulating G protein-coupled receptor signaling pathway"/>
    <property type="evidence" value="ECO:0007669"/>
    <property type="project" value="TreeGrafter"/>
</dbReference>
<dbReference type="InterPro" id="IPR011025">
    <property type="entry name" value="GproteinA_insert"/>
</dbReference>
<evidence type="ECO:0000313" key="7">
    <source>
        <dbReference type="EMBL" id="KAJ3222440.1"/>
    </source>
</evidence>
<keyword evidence="8" id="KW-1185">Reference proteome</keyword>
<keyword evidence="5" id="KW-0460">Magnesium</keyword>
<dbReference type="SUPFAM" id="SSF47895">
    <property type="entry name" value="Transducin (alpha subunit), insertion domain"/>
    <property type="match status" value="1"/>
</dbReference>
<keyword evidence="4" id="KW-0807">Transducer</keyword>
<dbReference type="PANTHER" id="PTHR10218:SF302">
    <property type="entry name" value="GUANINE NUCLEOTIDE-BINDING PROTEIN ALPHA-5 SUBUNIT"/>
    <property type="match status" value="1"/>
</dbReference>
<accession>A0AAD5U2R5</accession>
<feature type="coiled-coil region" evidence="6">
    <location>
        <begin position="53"/>
        <end position="80"/>
    </location>
</feature>